<dbReference type="InterPro" id="IPR036250">
    <property type="entry name" value="AcylCo_DH-like_C"/>
</dbReference>
<dbReference type="EMBL" id="SNWQ01000010">
    <property type="protein sequence ID" value="TDO46863.1"/>
    <property type="molecule type" value="Genomic_DNA"/>
</dbReference>
<dbReference type="InterPro" id="IPR006091">
    <property type="entry name" value="Acyl-CoA_Oxase/DH_mid-dom"/>
</dbReference>
<comment type="caution">
    <text evidence="9">The sequence shown here is derived from an EMBL/GenBank/DDBJ whole genome shotgun (WGS) entry which is preliminary data.</text>
</comment>
<dbReference type="InterPro" id="IPR009075">
    <property type="entry name" value="AcylCo_DH/oxidase_C"/>
</dbReference>
<evidence type="ECO:0000256" key="2">
    <source>
        <dbReference type="ARBA" id="ARBA00009347"/>
    </source>
</evidence>
<evidence type="ECO:0000256" key="4">
    <source>
        <dbReference type="ARBA" id="ARBA00022827"/>
    </source>
</evidence>
<evidence type="ECO:0000259" key="7">
    <source>
        <dbReference type="Pfam" id="PF02770"/>
    </source>
</evidence>
<dbReference type="PANTHER" id="PTHR43884:SF12">
    <property type="entry name" value="ISOVALERYL-COA DEHYDROGENASE, MITOCHONDRIAL-RELATED"/>
    <property type="match status" value="1"/>
</dbReference>
<evidence type="ECO:0000256" key="5">
    <source>
        <dbReference type="RuleBase" id="RU362125"/>
    </source>
</evidence>
<accession>A0A4R6KC71</accession>
<dbReference type="Pfam" id="PF02770">
    <property type="entry name" value="Acyl-CoA_dh_M"/>
    <property type="match status" value="1"/>
</dbReference>
<keyword evidence="5" id="KW-0560">Oxidoreductase</keyword>
<dbReference type="GO" id="GO:0050660">
    <property type="term" value="F:flavin adenine dinucleotide binding"/>
    <property type="evidence" value="ECO:0007669"/>
    <property type="project" value="InterPro"/>
</dbReference>
<evidence type="ECO:0000256" key="1">
    <source>
        <dbReference type="ARBA" id="ARBA00001974"/>
    </source>
</evidence>
<proteinExistence type="inferred from homology"/>
<comment type="cofactor">
    <cofactor evidence="1 5">
        <name>FAD</name>
        <dbReference type="ChEBI" id="CHEBI:57692"/>
    </cofactor>
</comment>
<dbReference type="Proteomes" id="UP000295388">
    <property type="component" value="Unassembled WGS sequence"/>
</dbReference>
<dbReference type="PANTHER" id="PTHR43884">
    <property type="entry name" value="ACYL-COA DEHYDROGENASE"/>
    <property type="match status" value="1"/>
</dbReference>
<evidence type="ECO:0000259" key="6">
    <source>
        <dbReference type="Pfam" id="PF00441"/>
    </source>
</evidence>
<evidence type="ECO:0000256" key="3">
    <source>
        <dbReference type="ARBA" id="ARBA00022630"/>
    </source>
</evidence>
<dbReference type="PROSITE" id="PS00072">
    <property type="entry name" value="ACYL_COA_DH_1"/>
    <property type="match status" value="1"/>
</dbReference>
<dbReference type="Pfam" id="PF02771">
    <property type="entry name" value="Acyl-CoA_dh_N"/>
    <property type="match status" value="1"/>
</dbReference>
<organism evidence="9 10">
    <name type="scientific">Kribbella caucasensis</name>
    <dbReference type="NCBI Taxonomy" id="2512215"/>
    <lineage>
        <taxon>Bacteria</taxon>
        <taxon>Bacillati</taxon>
        <taxon>Actinomycetota</taxon>
        <taxon>Actinomycetes</taxon>
        <taxon>Propionibacteriales</taxon>
        <taxon>Kribbellaceae</taxon>
        <taxon>Kribbella</taxon>
    </lineage>
</organism>
<dbReference type="InterPro" id="IPR006089">
    <property type="entry name" value="Acyl-CoA_DH_CS"/>
</dbReference>
<dbReference type="OrthoDB" id="9769473at2"/>
<dbReference type="SUPFAM" id="SSF56645">
    <property type="entry name" value="Acyl-CoA dehydrogenase NM domain-like"/>
    <property type="match status" value="1"/>
</dbReference>
<evidence type="ECO:0000313" key="10">
    <source>
        <dbReference type="Proteomes" id="UP000295388"/>
    </source>
</evidence>
<dbReference type="SUPFAM" id="SSF47203">
    <property type="entry name" value="Acyl-CoA dehydrogenase C-terminal domain-like"/>
    <property type="match status" value="1"/>
</dbReference>
<keyword evidence="10" id="KW-1185">Reference proteome</keyword>
<dbReference type="InterPro" id="IPR037069">
    <property type="entry name" value="AcylCoA_DH/ox_N_sf"/>
</dbReference>
<dbReference type="Pfam" id="PF00441">
    <property type="entry name" value="Acyl-CoA_dh_1"/>
    <property type="match status" value="1"/>
</dbReference>
<dbReference type="Gene3D" id="1.20.140.10">
    <property type="entry name" value="Butyryl-CoA Dehydrogenase, subunit A, domain 3"/>
    <property type="match status" value="1"/>
</dbReference>
<evidence type="ECO:0000313" key="9">
    <source>
        <dbReference type="EMBL" id="TDO46863.1"/>
    </source>
</evidence>
<comment type="similarity">
    <text evidence="2 5">Belongs to the acyl-CoA dehydrogenase family.</text>
</comment>
<dbReference type="Gene3D" id="2.40.110.10">
    <property type="entry name" value="Butyryl-CoA Dehydrogenase, subunit A, domain 2"/>
    <property type="match status" value="1"/>
</dbReference>
<dbReference type="Gene3D" id="1.10.540.10">
    <property type="entry name" value="Acyl-CoA dehydrogenase/oxidase, N-terminal domain"/>
    <property type="match status" value="1"/>
</dbReference>
<dbReference type="GO" id="GO:0003995">
    <property type="term" value="F:acyl-CoA dehydrogenase activity"/>
    <property type="evidence" value="ECO:0007669"/>
    <property type="project" value="InterPro"/>
</dbReference>
<dbReference type="InterPro" id="IPR013786">
    <property type="entry name" value="AcylCoA_DH/ox_N"/>
</dbReference>
<dbReference type="InterPro" id="IPR046373">
    <property type="entry name" value="Acyl-CoA_Oxase/DH_mid-dom_sf"/>
</dbReference>
<dbReference type="InterPro" id="IPR009100">
    <property type="entry name" value="AcylCoA_DH/oxidase_NM_dom_sf"/>
</dbReference>
<keyword evidence="4 5" id="KW-0274">FAD</keyword>
<feature type="domain" description="Acyl-CoA dehydrogenase/oxidase C-terminal" evidence="6">
    <location>
        <begin position="229"/>
        <end position="378"/>
    </location>
</feature>
<dbReference type="AlphaFoldDB" id="A0A4R6KC71"/>
<name>A0A4R6KC71_9ACTN</name>
<dbReference type="RefSeq" id="WP_133802005.1">
    <property type="nucleotide sequence ID" value="NZ_SNWQ01000010.1"/>
</dbReference>
<reference evidence="9 10" key="1">
    <citation type="submission" date="2019-03" db="EMBL/GenBank/DDBJ databases">
        <title>Genomic Encyclopedia of Type Strains, Phase III (KMG-III): the genomes of soil and plant-associated and newly described type strains.</title>
        <authorList>
            <person name="Whitman W."/>
        </authorList>
    </citation>
    <scope>NUCLEOTIDE SEQUENCE [LARGE SCALE GENOMIC DNA]</scope>
    <source>
        <strain evidence="9 10">VKM Ac-2527</strain>
    </source>
</reference>
<evidence type="ECO:0000259" key="8">
    <source>
        <dbReference type="Pfam" id="PF02771"/>
    </source>
</evidence>
<feature type="domain" description="Acyl-CoA dehydrogenase/oxidase N-terminal" evidence="8">
    <location>
        <begin position="7"/>
        <end position="119"/>
    </location>
</feature>
<gene>
    <name evidence="9" type="ORF">EV643_110246</name>
</gene>
<sequence>MLSFAFSPEQEDFRLQLRKFATAELTPHYIERAARPEFSWEAHRQLAGLGVLGIGLPEKYGGSGELDPVTLGIATEALAYGDVNVASAPVLSGLVASQLAENGQAAVVDRWLPQLVAGEAVAAIAVTEPSGGSDVSGMRTEARRVPGGWRISGEKIAITLATAAAVALVYAREPGSEGYRGISCFAVPLDADGVTRTHTPGMGALPLCWGQLSFEDVFVPGDHLVGEPGRGFAAAMEHFDFSRPALGLLCLGAAQASIDEACAWAVQREAFGRPLAAFQGVSFPLAEQATYLEAARWLCYRSLWTREAGEKHTQYAAMSKWWPPIVAKDAIETALVTFGNLGYSTELPLQQRYRDVASYLIADGTAGIQKRIIATAMLGKVAAS</sequence>
<feature type="domain" description="Acyl-CoA oxidase/dehydrogenase middle" evidence="7">
    <location>
        <begin position="123"/>
        <end position="217"/>
    </location>
</feature>
<keyword evidence="3 5" id="KW-0285">Flavoprotein</keyword>
<protein>
    <submittedName>
        <fullName evidence="9">Cyclohexanecarboxyl-CoA dehydrogenase</fullName>
    </submittedName>
</protein>